<evidence type="ECO:0000313" key="4">
    <source>
        <dbReference type="EnsemblPlants" id="EMT26563"/>
    </source>
</evidence>
<dbReference type="GO" id="GO:0010333">
    <property type="term" value="F:terpene synthase activity"/>
    <property type="evidence" value="ECO:0007669"/>
    <property type="project" value="InterPro"/>
</dbReference>
<sequence>MTAGIGSARRVKGGEEKGRPAASSDDHRAVAVLEHGCRREGRIRLSAHETKDLPSFAGTPLLVIGSLVGMGDEATDESFEWAIGYPDVVKACGEVTRFMDDLAAFKHYKNKLDVSSSLESYVNQHRVTSEMAIAVLDNLVEDAWKTTNQARFGRRALLPFVNRVTNLTKSMTLLFRDKNDLYTFSRGNKDRTRQHFIDPIPH</sequence>
<evidence type="ECO:0000259" key="3">
    <source>
        <dbReference type="Pfam" id="PF03936"/>
    </source>
</evidence>
<feature type="domain" description="Terpene synthase metal-binding" evidence="3">
    <location>
        <begin position="58"/>
        <end position="146"/>
    </location>
</feature>
<dbReference type="GO" id="GO:0016114">
    <property type="term" value="P:terpenoid biosynthetic process"/>
    <property type="evidence" value="ECO:0007669"/>
    <property type="project" value="InterPro"/>
</dbReference>
<dbReference type="SUPFAM" id="SSF48576">
    <property type="entry name" value="Terpenoid synthases"/>
    <property type="match status" value="1"/>
</dbReference>
<evidence type="ECO:0000256" key="2">
    <source>
        <dbReference type="SAM" id="MobiDB-lite"/>
    </source>
</evidence>
<reference evidence="4" key="1">
    <citation type="submission" date="2015-06" db="UniProtKB">
        <authorList>
            <consortium name="EnsemblPlants"/>
        </authorList>
    </citation>
    <scope>IDENTIFICATION</scope>
</reference>
<proteinExistence type="predicted"/>
<dbReference type="EnsemblPlants" id="EMT26563">
    <property type="protein sequence ID" value="EMT26563"/>
    <property type="gene ID" value="F775_03207"/>
</dbReference>
<dbReference type="InterPro" id="IPR008949">
    <property type="entry name" value="Isoprenoid_synthase_dom_sf"/>
</dbReference>
<dbReference type="AlphaFoldDB" id="M8BXN2"/>
<evidence type="ECO:0000256" key="1">
    <source>
        <dbReference type="ARBA" id="ARBA00022723"/>
    </source>
</evidence>
<feature type="region of interest" description="Disordered" evidence="2">
    <location>
        <begin position="1"/>
        <end position="28"/>
    </location>
</feature>
<dbReference type="Gene3D" id="1.10.600.10">
    <property type="entry name" value="Farnesyl Diphosphate Synthase"/>
    <property type="match status" value="1"/>
</dbReference>
<dbReference type="GO" id="GO:0000287">
    <property type="term" value="F:magnesium ion binding"/>
    <property type="evidence" value="ECO:0007669"/>
    <property type="project" value="InterPro"/>
</dbReference>
<protein>
    <submittedName>
        <fullName evidence="4">(+)-delta-cadinene synthase isozyme XC1</fullName>
    </submittedName>
</protein>
<name>M8BXN2_AEGTA</name>
<dbReference type="PANTHER" id="PTHR31225:SF186">
    <property type="entry name" value="TAU-CADINOL SYNTHASE"/>
    <property type="match status" value="1"/>
</dbReference>
<organism evidence="4">
    <name type="scientific">Aegilops tauschii</name>
    <name type="common">Tausch's goatgrass</name>
    <name type="synonym">Aegilops squarrosa</name>
    <dbReference type="NCBI Taxonomy" id="37682"/>
    <lineage>
        <taxon>Eukaryota</taxon>
        <taxon>Viridiplantae</taxon>
        <taxon>Streptophyta</taxon>
        <taxon>Embryophyta</taxon>
        <taxon>Tracheophyta</taxon>
        <taxon>Spermatophyta</taxon>
        <taxon>Magnoliopsida</taxon>
        <taxon>Liliopsida</taxon>
        <taxon>Poales</taxon>
        <taxon>Poaceae</taxon>
        <taxon>BOP clade</taxon>
        <taxon>Pooideae</taxon>
        <taxon>Triticodae</taxon>
        <taxon>Triticeae</taxon>
        <taxon>Triticinae</taxon>
        <taxon>Aegilops</taxon>
    </lineage>
</organism>
<dbReference type="InterPro" id="IPR050148">
    <property type="entry name" value="Terpene_synthase-like"/>
</dbReference>
<dbReference type="InterPro" id="IPR005630">
    <property type="entry name" value="Terpene_synthase_metal-bd"/>
</dbReference>
<feature type="compositionally biased region" description="Basic and acidic residues" evidence="2">
    <location>
        <begin position="12"/>
        <end position="28"/>
    </location>
</feature>
<dbReference type="PANTHER" id="PTHR31225">
    <property type="entry name" value="OS04G0344100 PROTEIN-RELATED"/>
    <property type="match status" value="1"/>
</dbReference>
<dbReference type="Pfam" id="PF03936">
    <property type="entry name" value="Terpene_synth_C"/>
    <property type="match status" value="1"/>
</dbReference>
<keyword evidence="1" id="KW-0479">Metal-binding</keyword>
<accession>M8BXN2</accession>